<proteinExistence type="inferred from homology"/>
<dbReference type="PANTHER" id="PTHR37478:SF2">
    <property type="entry name" value="UPF0251 PROTEIN TK0562"/>
    <property type="match status" value="1"/>
</dbReference>
<comment type="similarity">
    <text evidence="1">Belongs to the UPF0251 family.</text>
</comment>
<dbReference type="Gene3D" id="1.10.10.60">
    <property type="entry name" value="Homeodomain-like"/>
    <property type="match status" value="1"/>
</dbReference>
<organism evidence="2 3">
    <name type="scientific">Candidatus Gottesmanbacteria bacterium RIFOXYB1_FULL_47_11</name>
    <dbReference type="NCBI Taxonomy" id="1798401"/>
    <lineage>
        <taxon>Bacteria</taxon>
        <taxon>Candidatus Gottesmaniibacteriota</taxon>
    </lineage>
</organism>
<dbReference type="Pfam" id="PF02001">
    <property type="entry name" value="DUF134"/>
    <property type="match status" value="1"/>
</dbReference>
<reference evidence="2 3" key="1">
    <citation type="journal article" date="2016" name="Nat. Commun.">
        <title>Thousands of microbial genomes shed light on interconnected biogeochemical processes in an aquifer system.</title>
        <authorList>
            <person name="Anantharaman K."/>
            <person name="Brown C.T."/>
            <person name="Hug L.A."/>
            <person name="Sharon I."/>
            <person name="Castelle C.J."/>
            <person name="Probst A.J."/>
            <person name="Thomas B.C."/>
            <person name="Singh A."/>
            <person name="Wilkins M.J."/>
            <person name="Karaoz U."/>
            <person name="Brodie E.L."/>
            <person name="Williams K.H."/>
            <person name="Hubbard S.S."/>
            <person name="Banfield J.F."/>
        </authorList>
    </citation>
    <scope>NUCLEOTIDE SEQUENCE [LARGE SCALE GENOMIC DNA]</scope>
</reference>
<dbReference type="EMBL" id="MFKE01000019">
    <property type="protein sequence ID" value="OGG34922.1"/>
    <property type="molecule type" value="Genomic_DNA"/>
</dbReference>
<evidence type="ECO:0000313" key="2">
    <source>
        <dbReference type="EMBL" id="OGG34922.1"/>
    </source>
</evidence>
<dbReference type="Proteomes" id="UP000176186">
    <property type="component" value="Unassembled WGS sequence"/>
</dbReference>
<name>A0A1F6BDT6_9BACT</name>
<dbReference type="AlphaFoldDB" id="A0A1F6BDT6"/>
<evidence type="ECO:0000313" key="3">
    <source>
        <dbReference type="Proteomes" id="UP000176186"/>
    </source>
</evidence>
<accession>A0A1F6BDT6</accession>
<protein>
    <submittedName>
        <fullName evidence="2">Uncharacterized protein</fullName>
    </submittedName>
</protein>
<sequence>MRFKPDVSYFKPRGIPLSELDEVVLLPDELEALKLYEVDGLEQKKAAEKMKISQPTFARILDSANKKIANAIIKGKAIRLETK</sequence>
<dbReference type="STRING" id="1798401.A2363_01735"/>
<gene>
    <name evidence="2" type="ORF">A2363_01735</name>
</gene>
<evidence type="ECO:0000256" key="1">
    <source>
        <dbReference type="ARBA" id="ARBA00009350"/>
    </source>
</evidence>
<dbReference type="InterPro" id="IPR002852">
    <property type="entry name" value="UPF0251"/>
</dbReference>
<dbReference type="PANTHER" id="PTHR37478">
    <property type="match status" value="1"/>
</dbReference>
<comment type="caution">
    <text evidence="2">The sequence shown here is derived from an EMBL/GenBank/DDBJ whole genome shotgun (WGS) entry which is preliminary data.</text>
</comment>